<dbReference type="InterPro" id="IPR026017">
    <property type="entry name" value="Lumazine-bd_dom"/>
</dbReference>
<dbReference type="CDD" id="cd00402">
    <property type="entry name" value="Riboflavin_synthase_like"/>
    <property type="match status" value="1"/>
</dbReference>
<dbReference type="OrthoDB" id="9788537at2"/>
<feature type="domain" description="Lumazine-binding" evidence="11">
    <location>
        <begin position="1"/>
        <end position="96"/>
    </location>
</feature>
<proteinExistence type="predicted"/>
<name>A0A2S9YPP8_9BACT</name>
<keyword evidence="7 12" id="KW-0808">Transferase</keyword>
<accession>A0A2S9YPP8</accession>
<comment type="catalytic activity">
    <reaction evidence="1">
        <text>2 6,7-dimethyl-8-(1-D-ribityl)lumazine + H(+) = 5-amino-6-(D-ribitylamino)uracil + riboflavin</text>
        <dbReference type="Rhea" id="RHEA:20772"/>
        <dbReference type="ChEBI" id="CHEBI:15378"/>
        <dbReference type="ChEBI" id="CHEBI:15934"/>
        <dbReference type="ChEBI" id="CHEBI:57986"/>
        <dbReference type="ChEBI" id="CHEBI:58201"/>
        <dbReference type="EC" id="2.5.1.9"/>
    </reaction>
</comment>
<evidence type="ECO:0000256" key="9">
    <source>
        <dbReference type="NCBIfam" id="TIGR00187"/>
    </source>
</evidence>
<evidence type="ECO:0000256" key="4">
    <source>
        <dbReference type="ARBA" id="ARBA00012827"/>
    </source>
</evidence>
<sequence length="219" mass="23183">MFTGLVQTTGCVRELSQRPHSRRLVIAAQLAAADRTIGASVCVAGVCLTVTESSDQHFVADVGFETLAVTTLGALEPGSVVNLEPSLRLGDALGGHLVSGHVDGVGHLRTVEPRGTARECWFWAPEPLRRYIAVKGSIVVDGVSLTVNQVDEVGFMVGLIPHTLAITTLGGLVDLVGQAGDQTGDQAKVNLEVDMLARYVERLLQFSPSTQSSSEQVQP</sequence>
<dbReference type="PROSITE" id="PS51177">
    <property type="entry name" value="LUMAZINE_BIND"/>
    <property type="match status" value="2"/>
</dbReference>
<evidence type="ECO:0000256" key="2">
    <source>
        <dbReference type="ARBA" id="ARBA00002803"/>
    </source>
</evidence>
<evidence type="ECO:0000256" key="8">
    <source>
        <dbReference type="ARBA" id="ARBA00022737"/>
    </source>
</evidence>
<dbReference type="InterPro" id="IPR001783">
    <property type="entry name" value="Lumazine-bd"/>
</dbReference>
<evidence type="ECO:0000259" key="11">
    <source>
        <dbReference type="PROSITE" id="PS51177"/>
    </source>
</evidence>
<gene>
    <name evidence="12" type="primary">ribE</name>
    <name evidence="12" type="ORF">ENSA7_32760</name>
</gene>
<dbReference type="Pfam" id="PF00677">
    <property type="entry name" value="Lum_binding"/>
    <property type="match status" value="2"/>
</dbReference>
<dbReference type="Proteomes" id="UP000238823">
    <property type="component" value="Unassembled WGS sequence"/>
</dbReference>
<evidence type="ECO:0000256" key="10">
    <source>
        <dbReference type="PROSITE-ProRule" id="PRU00524"/>
    </source>
</evidence>
<dbReference type="PIRSF" id="PIRSF000498">
    <property type="entry name" value="Riboflavin_syn_A"/>
    <property type="match status" value="1"/>
</dbReference>
<comment type="pathway">
    <text evidence="3">Cofactor biosynthesis; riboflavin biosynthesis; riboflavin from 2-hydroxy-3-oxobutyl phosphate and 5-amino-6-(D-ribitylamino)uracil: step 2/2.</text>
</comment>
<evidence type="ECO:0000256" key="1">
    <source>
        <dbReference type="ARBA" id="ARBA00000968"/>
    </source>
</evidence>
<dbReference type="PANTHER" id="PTHR21098">
    <property type="entry name" value="RIBOFLAVIN SYNTHASE ALPHA CHAIN"/>
    <property type="match status" value="1"/>
</dbReference>
<dbReference type="InterPro" id="IPR017938">
    <property type="entry name" value="Riboflavin_synthase-like_b-brl"/>
</dbReference>
<reference evidence="12 13" key="1">
    <citation type="submission" date="2018-03" db="EMBL/GenBank/DDBJ databases">
        <title>Draft Genome Sequences of the Obligatory Marine Myxobacteria Enhygromyxa salina SWB007.</title>
        <authorList>
            <person name="Poehlein A."/>
            <person name="Moghaddam J.A."/>
            <person name="Harms H."/>
            <person name="Alanjari M."/>
            <person name="Koenig G.M."/>
            <person name="Daniel R."/>
            <person name="Schaeberle T.F."/>
        </authorList>
    </citation>
    <scope>NUCLEOTIDE SEQUENCE [LARGE SCALE GENOMIC DNA]</scope>
    <source>
        <strain evidence="12 13">SWB007</strain>
    </source>
</reference>
<evidence type="ECO:0000313" key="13">
    <source>
        <dbReference type="Proteomes" id="UP000238823"/>
    </source>
</evidence>
<dbReference type="InterPro" id="IPR023366">
    <property type="entry name" value="ATP_synth_asu-like_sf"/>
</dbReference>
<dbReference type="RefSeq" id="WP_106090275.1">
    <property type="nucleotide sequence ID" value="NZ_PVNL01000060.1"/>
</dbReference>
<dbReference type="GO" id="GO:0009231">
    <property type="term" value="P:riboflavin biosynthetic process"/>
    <property type="evidence" value="ECO:0007669"/>
    <property type="project" value="UniProtKB-KW"/>
</dbReference>
<dbReference type="GO" id="GO:0004746">
    <property type="term" value="F:riboflavin synthase activity"/>
    <property type="evidence" value="ECO:0007669"/>
    <property type="project" value="UniProtKB-UniRule"/>
</dbReference>
<evidence type="ECO:0000256" key="6">
    <source>
        <dbReference type="ARBA" id="ARBA00022619"/>
    </source>
</evidence>
<keyword evidence="6" id="KW-0686">Riboflavin biosynthesis</keyword>
<organism evidence="12 13">
    <name type="scientific">Enhygromyxa salina</name>
    <dbReference type="NCBI Taxonomy" id="215803"/>
    <lineage>
        <taxon>Bacteria</taxon>
        <taxon>Pseudomonadati</taxon>
        <taxon>Myxococcota</taxon>
        <taxon>Polyangia</taxon>
        <taxon>Nannocystales</taxon>
        <taxon>Nannocystaceae</taxon>
        <taxon>Enhygromyxa</taxon>
    </lineage>
</organism>
<comment type="function">
    <text evidence="2">Catalyzes the dismutation of two molecules of 6,7-dimethyl-8-ribityllumazine, resulting in the formation of riboflavin and 5-amino-6-(D-ribitylamino)uracil.</text>
</comment>
<feature type="repeat" description="Lumazine-binding" evidence="10">
    <location>
        <begin position="97"/>
        <end position="204"/>
    </location>
</feature>
<dbReference type="EC" id="2.5.1.9" evidence="4 9"/>
<dbReference type="PANTHER" id="PTHR21098:SF12">
    <property type="entry name" value="RIBOFLAVIN SYNTHASE"/>
    <property type="match status" value="1"/>
</dbReference>
<comment type="caution">
    <text evidence="12">The sequence shown here is derived from an EMBL/GenBank/DDBJ whole genome shotgun (WGS) entry which is preliminary data.</text>
</comment>
<evidence type="ECO:0000256" key="5">
    <source>
        <dbReference type="ARBA" id="ARBA00013950"/>
    </source>
</evidence>
<feature type="domain" description="Lumazine-binding" evidence="11">
    <location>
        <begin position="97"/>
        <end position="204"/>
    </location>
</feature>
<evidence type="ECO:0000256" key="3">
    <source>
        <dbReference type="ARBA" id="ARBA00004887"/>
    </source>
</evidence>
<keyword evidence="8" id="KW-0677">Repeat</keyword>
<dbReference type="EMBL" id="PVNL01000060">
    <property type="protein sequence ID" value="PRQ07052.1"/>
    <property type="molecule type" value="Genomic_DNA"/>
</dbReference>
<evidence type="ECO:0000313" key="12">
    <source>
        <dbReference type="EMBL" id="PRQ07052.1"/>
    </source>
</evidence>
<dbReference type="SUPFAM" id="SSF63380">
    <property type="entry name" value="Riboflavin synthase domain-like"/>
    <property type="match status" value="2"/>
</dbReference>
<dbReference type="NCBIfam" id="TIGR00187">
    <property type="entry name" value="ribE"/>
    <property type="match status" value="1"/>
</dbReference>
<dbReference type="AlphaFoldDB" id="A0A2S9YPP8"/>
<feature type="repeat" description="Lumazine-binding" evidence="10">
    <location>
        <begin position="1"/>
        <end position="96"/>
    </location>
</feature>
<protein>
    <recommendedName>
        <fullName evidence="5 9">Riboflavin synthase</fullName>
        <ecNumber evidence="4 9">2.5.1.9</ecNumber>
    </recommendedName>
</protein>
<evidence type="ECO:0000256" key="7">
    <source>
        <dbReference type="ARBA" id="ARBA00022679"/>
    </source>
</evidence>
<dbReference type="NCBIfam" id="NF006767">
    <property type="entry name" value="PRK09289.1"/>
    <property type="match status" value="1"/>
</dbReference>
<dbReference type="Gene3D" id="2.40.30.20">
    <property type="match status" value="2"/>
</dbReference>